<dbReference type="AlphaFoldDB" id="A0A0F9FMX4"/>
<comment type="caution">
    <text evidence="1">The sequence shown here is derived from an EMBL/GenBank/DDBJ whole genome shotgun (WGS) entry which is preliminary data.</text>
</comment>
<dbReference type="EMBL" id="LAZR01029747">
    <property type="protein sequence ID" value="KKL58655.1"/>
    <property type="molecule type" value="Genomic_DNA"/>
</dbReference>
<name>A0A0F9FMX4_9ZZZZ</name>
<proteinExistence type="predicted"/>
<gene>
    <name evidence="1" type="ORF">LCGC14_2223180</name>
</gene>
<reference evidence="1" key="1">
    <citation type="journal article" date="2015" name="Nature">
        <title>Complex archaea that bridge the gap between prokaryotes and eukaryotes.</title>
        <authorList>
            <person name="Spang A."/>
            <person name="Saw J.H."/>
            <person name="Jorgensen S.L."/>
            <person name="Zaremba-Niedzwiedzka K."/>
            <person name="Martijn J."/>
            <person name="Lind A.E."/>
            <person name="van Eijk R."/>
            <person name="Schleper C."/>
            <person name="Guy L."/>
            <person name="Ettema T.J."/>
        </authorList>
    </citation>
    <scope>NUCLEOTIDE SEQUENCE</scope>
</reference>
<sequence length="166" mass="19536">MSKKCGLDCPNEMAKMAEMIERHRDEIVKMERRHWAEIVKFVDNDGFTEALNKMCQLTLKDIGMPDINLESYLNENIYESLLQQIRFMGRGKPEYSFSAFESYEQIYYVYKATSPIEAGFQYLLETSFPGFYDEIYDLFEENEDLTIGGVINYIKEVFSDQVRYLG</sequence>
<evidence type="ECO:0000313" key="1">
    <source>
        <dbReference type="EMBL" id="KKL58655.1"/>
    </source>
</evidence>
<organism evidence="1">
    <name type="scientific">marine sediment metagenome</name>
    <dbReference type="NCBI Taxonomy" id="412755"/>
    <lineage>
        <taxon>unclassified sequences</taxon>
        <taxon>metagenomes</taxon>
        <taxon>ecological metagenomes</taxon>
    </lineage>
</organism>
<protein>
    <submittedName>
        <fullName evidence="1">Uncharacterized protein</fullName>
    </submittedName>
</protein>
<accession>A0A0F9FMX4</accession>